<comment type="caution">
    <text evidence="7">The sequence shown here is derived from an EMBL/GenBank/DDBJ whole genome shotgun (WGS) entry which is preliminary data.</text>
</comment>
<dbReference type="PANTHER" id="PTHR40942">
    <property type="match status" value="1"/>
</dbReference>
<comment type="catalytic activity">
    <reaction evidence="4 5">
        <text>P(1),P(4)-bis(5'-adenosyl) tetraphosphate + H2O = 2 ADP + 2 H(+)</text>
        <dbReference type="Rhea" id="RHEA:24252"/>
        <dbReference type="ChEBI" id="CHEBI:15377"/>
        <dbReference type="ChEBI" id="CHEBI:15378"/>
        <dbReference type="ChEBI" id="CHEBI:58141"/>
        <dbReference type="ChEBI" id="CHEBI:456216"/>
        <dbReference type="EC" id="3.6.1.41"/>
    </reaction>
</comment>
<comment type="function">
    <text evidence="1 5">Hydrolyzes diadenosine 5',5'''-P1,P4-tetraphosphate to yield ADP.</text>
</comment>
<dbReference type="Gene3D" id="3.60.21.10">
    <property type="match status" value="1"/>
</dbReference>
<reference evidence="7" key="1">
    <citation type="submission" date="2022-12" db="EMBL/GenBank/DDBJ databases">
        <title>Marinomonas 15G1-11 sp. nov, isolated from marine algae.</title>
        <authorList>
            <person name="Butt M."/>
            <person name="Choi D.G."/>
            <person name="Kim J.M."/>
            <person name="Lee J.K."/>
            <person name="Baek J.H."/>
            <person name="Jeon C.O."/>
        </authorList>
    </citation>
    <scope>NUCLEOTIDE SEQUENCE</scope>
    <source>
        <strain evidence="7">15G1-11</strain>
    </source>
</reference>
<dbReference type="PANTHER" id="PTHR40942:SF4">
    <property type="entry name" value="CYTOCHROME C5"/>
    <property type="match status" value="1"/>
</dbReference>
<dbReference type="SUPFAM" id="SSF56300">
    <property type="entry name" value="Metallo-dependent phosphatases"/>
    <property type="match status" value="1"/>
</dbReference>
<evidence type="ECO:0000313" key="8">
    <source>
        <dbReference type="Proteomes" id="UP001149719"/>
    </source>
</evidence>
<dbReference type="EMBL" id="JAPUBN010000011">
    <property type="protein sequence ID" value="MCZ2721159.1"/>
    <property type="molecule type" value="Genomic_DNA"/>
</dbReference>
<keyword evidence="8" id="KW-1185">Reference proteome</keyword>
<dbReference type="NCBIfam" id="NF001204">
    <property type="entry name" value="PRK00166.1"/>
    <property type="match status" value="1"/>
</dbReference>
<feature type="domain" description="Calcineurin-like phosphoesterase" evidence="6">
    <location>
        <begin position="4"/>
        <end position="168"/>
    </location>
</feature>
<evidence type="ECO:0000256" key="5">
    <source>
        <dbReference type="HAMAP-Rule" id="MF_00199"/>
    </source>
</evidence>
<evidence type="ECO:0000256" key="1">
    <source>
        <dbReference type="ARBA" id="ARBA00003413"/>
    </source>
</evidence>
<evidence type="ECO:0000256" key="3">
    <source>
        <dbReference type="ARBA" id="ARBA00022801"/>
    </source>
</evidence>
<dbReference type="EC" id="3.6.1.41" evidence="5"/>
<gene>
    <name evidence="5" type="primary">apaH</name>
    <name evidence="7" type="ORF">O1D97_05720</name>
</gene>
<dbReference type="HAMAP" id="MF_00199">
    <property type="entry name" value="ApaH"/>
    <property type="match status" value="1"/>
</dbReference>
<dbReference type="NCBIfam" id="TIGR00668">
    <property type="entry name" value="apaH"/>
    <property type="match status" value="1"/>
</dbReference>
<dbReference type="InterPro" id="IPR004617">
    <property type="entry name" value="ApaH"/>
</dbReference>
<dbReference type="RefSeq" id="WP_269123690.1">
    <property type="nucleotide sequence ID" value="NZ_JAPUBN010000011.1"/>
</dbReference>
<evidence type="ECO:0000313" key="7">
    <source>
        <dbReference type="EMBL" id="MCZ2721159.1"/>
    </source>
</evidence>
<dbReference type="GO" id="GO:0008803">
    <property type="term" value="F:bis(5'-nucleosyl)-tetraphosphatase (symmetrical) activity"/>
    <property type="evidence" value="ECO:0007669"/>
    <property type="project" value="UniProtKB-EC"/>
</dbReference>
<comment type="similarity">
    <text evidence="2 5">Belongs to the Ap4A hydrolase family.</text>
</comment>
<evidence type="ECO:0000256" key="4">
    <source>
        <dbReference type="ARBA" id="ARBA00049417"/>
    </source>
</evidence>
<evidence type="ECO:0000256" key="2">
    <source>
        <dbReference type="ARBA" id="ARBA00005419"/>
    </source>
</evidence>
<organism evidence="7 8">
    <name type="scientific">Marinomonas phaeophyticola</name>
    <dbReference type="NCBI Taxonomy" id="3004091"/>
    <lineage>
        <taxon>Bacteria</taxon>
        <taxon>Pseudomonadati</taxon>
        <taxon>Pseudomonadota</taxon>
        <taxon>Gammaproteobacteria</taxon>
        <taxon>Oceanospirillales</taxon>
        <taxon>Oceanospirillaceae</taxon>
        <taxon>Marinomonas</taxon>
    </lineage>
</organism>
<dbReference type="PIRSF" id="PIRSF000903">
    <property type="entry name" value="B5n-ttraPtase_sm"/>
    <property type="match status" value="1"/>
</dbReference>
<keyword evidence="3 5" id="KW-0378">Hydrolase</keyword>
<dbReference type="Proteomes" id="UP001149719">
    <property type="component" value="Unassembled WGS sequence"/>
</dbReference>
<dbReference type="Pfam" id="PF00149">
    <property type="entry name" value="Metallophos"/>
    <property type="match status" value="1"/>
</dbReference>
<dbReference type="InterPro" id="IPR029052">
    <property type="entry name" value="Metallo-depent_PP-like"/>
</dbReference>
<evidence type="ECO:0000259" key="6">
    <source>
        <dbReference type="Pfam" id="PF00149"/>
    </source>
</evidence>
<name>A0ABT4JS37_9GAMM</name>
<dbReference type="InterPro" id="IPR004843">
    <property type="entry name" value="Calcineurin-like_PHP"/>
</dbReference>
<accession>A0ABT4JS37</accession>
<dbReference type="CDD" id="cd07422">
    <property type="entry name" value="MPP_ApaH"/>
    <property type="match status" value="1"/>
</dbReference>
<sequence>MATYAIGDLQGCLTPLLTLLETIEFQPEQDTLWFAGDLINRGPESLATLRFIHGLGDNAKVVLGNHDLHLLALARGFGRLKRSDTLKEILAAPDRDQLLDWLQAQPLCHFDNNFNAVMTHAGIPPCWSIEDALRYSREVETVLQSDQADDFFAIMYGNKPEKWDESLTGMTRLRAIVNYLTRMRFCTDKGKLDLKSKEGPATAQKNYAPWFTYPSKTPDGTHIIFGHWAALEGKVHYPNIHALDTGCVWGGSLTAIRLDDWQLFSTPCSIKGPSNNDL</sequence>
<proteinExistence type="inferred from homology"/>
<protein>
    <recommendedName>
        <fullName evidence="5">Bis(5'-nucleosyl)-tetraphosphatase, symmetrical</fullName>
        <ecNumber evidence="5">3.6.1.41</ecNumber>
    </recommendedName>
    <alternativeName>
        <fullName evidence="5">Ap4A hydrolase</fullName>
    </alternativeName>
    <alternativeName>
        <fullName evidence="5">Diadenosine 5',5'''-P1,P4-tetraphosphate pyrophosphohydrolase</fullName>
    </alternativeName>
    <alternativeName>
        <fullName evidence="5">Diadenosine tetraphosphatase</fullName>
    </alternativeName>
</protein>